<evidence type="ECO:0000256" key="4">
    <source>
        <dbReference type="ARBA" id="ARBA00022692"/>
    </source>
</evidence>
<protein>
    <submittedName>
        <fullName evidence="9">Cytosine permease</fullName>
    </submittedName>
</protein>
<evidence type="ECO:0000256" key="6">
    <source>
        <dbReference type="ARBA" id="ARBA00023136"/>
    </source>
</evidence>
<keyword evidence="5 8" id="KW-1133">Transmembrane helix</keyword>
<dbReference type="PANTHER" id="PTHR31806">
    <property type="entry name" value="PURINE-CYTOSINE PERMEASE FCY2-RELATED"/>
    <property type="match status" value="1"/>
</dbReference>
<evidence type="ECO:0000256" key="5">
    <source>
        <dbReference type="ARBA" id="ARBA00022989"/>
    </source>
</evidence>
<feature type="transmembrane region" description="Helical" evidence="8">
    <location>
        <begin position="146"/>
        <end position="165"/>
    </location>
</feature>
<comment type="subcellular location">
    <subcellularLocation>
        <location evidence="1">Membrane</location>
        <topology evidence="1">Multi-pass membrane protein</topology>
    </subcellularLocation>
</comment>
<feature type="transmembrane region" description="Helical" evidence="8">
    <location>
        <begin position="446"/>
        <end position="466"/>
    </location>
</feature>
<dbReference type="Gene3D" id="1.10.4160.10">
    <property type="entry name" value="Hydantoin permease"/>
    <property type="match status" value="1"/>
</dbReference>
<accession>A0ABP5LFR3</accession>
<feature type="transmembrane region" description="Helical" evidence="8">
    <location>
        <begin position="206"/>
        <end position="224"/>
    </location>
</feature>
<sequence length="490" mass="52526">MNARPTHAVAAEVPRLEDKTIQPIPAHERHGKARDLFTIWFGSNIMIMTIVTGGLATTVFGLSFVPAIVGIIIGNLVGGIFMALHSAQGPQLGVAQMIQTRGQFGSYGALLIVVIVVIMYVGFFAANLVFGGEALAAVSPGISVDGGIIVIGVVSVVATIFGYRLIHAYARFLSIVAGLALVLAFVWILAVHGLPSSFLNQGNFNWVGFMATISVSALWQLAYAPYVSDYSRYMPQGTGSAPAFWASYSGCVLGTLFPMVLGALVGTLALALVNDGSSVEIVGSLGALLGPWTMVVIGIFCLGVAASNAMNLYCGVLCTLTIGQTFRPTWLPHAKTRTIAAILIFTFALLISLFARDNFIFFYTNFLSFLMYVLVPWTAINLVDYYLLRHGDYRVEDFFKRDGGVYGRFNWIAIGAYLAGALIQVPFSATAMFTGPVAAAMNGVDLSWIVGLVVVAPLYYFAARVFRKTPDAVPFQSPAFATDLVEAPQT</sequence>
<name>A0ABP5LFR3_9MICC</name>
<feature type="transmembrane region" description="Helical" evidence="8">
    <location>
        <begin position="62"/>
        <end position="84"/>
    </location>
</feature>
<dbReference type="Proteomes" id="UP001500102">
    <property type="component" value="Unassembled WGS sequence"/>
</dbReference>
<dbReference type="InterPro" id="IPR001248">
    <property type="entry name" value="Pur-cyt_permease"/>
</dbReference>
<keyword evidence="4 8" id="KW-0812">Transmembrane</keyword>
<reference evidence="10" key="1">
    <citation type="journal article" date="2019" name="Int. J. Syst. Evol. Microbiol.">
        <title>The Global Catalogue of Microorganisms (GCM) 10K type strain sequencing project: providing services to taxonomists for standard genome sequencing and annotation.</title>
        <authorList>
            <consortium name="The Broad Institute Genomics Platform"/>
            <consortium name="The Broad Institute Genome Sequencing Center for Infectious Disease"/>
            <person name="Wu L."/>
            <person name="Ma J."/>
        </authorList>
    </citation>
    <scope>NUCLEOTIDE SEQUENCE [LARGE SCALE GENOMIC DNA]</scope>
    <source>
        <strain evidence="10">JCM 15921</strain>
    </source>
</reference>
<dbReference type="EMBL" id="BAAAQB010000041">
    <property type="protein sequence ID" value="GAA2145133.1"/>
    <property type="molecule type" value="Genomic_DNA"/>
</dbReference>
<dbReference type="Pfam" id="PF02133">
    <property type="entry name" value="Transp_cyt_pur"/>
    <property type="match status" value="1"/>
</dbReference>
<keyword evidence="3 7" id="KW-0813">Transport</keyword>
<feature type="transmembrane region" description="Helical" evidence="8">
    <location>
        <begin position="339"/>
        <end position="363"/>
    </location>
</feature>
<feature type="transmembrane region" description="Helical" evidence="8">
    <location>
        <begin position="409"/>
        <end position="434"/>
    </location>
</feature>
<dbReference type="PANTHER" id="PTHR31806:SF1">
    <property type="entry name" value="PURINE-CYTOSINE PERMEASE FCY2-RELATED"/>
    <property type="match status" value="1"/>
</dbReference>
<dbReference type="InterPro" id="IPR026030">
    <property type="entry name" value="Pur-cyt_permease_Fcy2/21/22"/>
</dbReference>
<evidence type="ECO:0000256" key="7">
    <source>
        <dbReference type="PIRNR" id="PIRNR002744"/>
    </source>
</evidence>
<organism evidence="9 10">
    <name type="scientific">Arthrobacter humicola</name>
    <dbReference type="NCBI Taxonomy" id="409291"/>
    <lineage>
        <taxon>Bacteria</taxon>
        <taxon>Bacillati</taxon>
        <taxon>Actinomycetota</taxon>
        <taxon>Actinomycetes</taxon>
        <taxon>Micrococcales</taxon>
        <taxon>Micrococcaceae</taxon>
        <taxon>Arthrobacter</taxon>
    </lineage>
</organism>
<dbReference type="PIRSF" id="PIRSF002744">
    <property type="entry name" value="Pur-cyt_permease"/>
    <property type="match status" value="1"/>
</dbReference>
<evidence type="ECO:0000256" key="3">
    <source>
        <dbReference type="ARBA" id="ARBA00022448"/>
    </source>
</evidence>
<evidence type="ECO:0000313" key="9">
    <source>
        <dbReference type="EMBL" id="GAA2145133.1"/>
    </source>
</evidence>
<evidence type="ECO:0000313" key="10">
    <source>
        <dbReference type="Proteomes" id="UP001500102"/>
    </source>
</evidence>
<feature type="transmembrane region" description="Helical" evidence="8">
    <location>
        <begin position="104"/>
        <end position="126"/>
    </location>
</feature>
<comment type="similarity">
    <text evidence="2 7">Belongs to the purine-cytosine permease (2.A.39) family.</text>
</comment>
<feature type="transmembrane region" description="Helical" evidence="8">
    <location>
        <begin position="245"/>
        <end position="272"/>
    </location>
</feature>
<keyword evidence="6 7" id="KW-0472">Membrane</keyword>
<evidence type="ECO:0000256" key="1">
    <source>
        <dbReference type="ARBA" id="ARBA00004141"/>
    </source>
</evidence>
<keyword evidence="10" id="KW-1185">Reference proteome</keyword>
<proteinExistence type="inferred from homology"/>
<feature type="transmembrane region" description="Helical" evidence="8">
    <location>
        <begin position="292"/>
        <end position="318"/>
    </location>
</feature>
<dbReference type="RefSeq" id="WP_344367877.1">
    <property type="nucleotide sequence ID" value="NZ_BAAAQB010000041.1"/>
</dbReference>
<feature type="transmembrane region" description="Helical" evidence="8">
    <location>
        <begin position="369"/>
        <end position="388"/>
    </location>
</feature>
<comment type="caution">
    <text evidence="9">The sequence shown here is derived from an EMBL/GenBank/DDBJ whole genome shotgun (WGS) entry which is preliminary data.</text>
</comment>
<gene>
    <name evidence="9" type="ORF">GCM10009825_37430</name>
</gene>
<feature type="transmembrane region" description="Helical" evidence="8">
    <location>
        <begin position="36"/>
        <end position="56"/>
    </location>
</feature>
<evidence type="ECO:0000256" key="2">
    <source>
        <dbReference type="ARBA" id="ARBA00008974"/>
    </source>
</evidence>
<evidence type="ECO:0000256" key="8">
    <source>
        <dbReference type="SAM" id="Phobius"/>
    </source>
</evidence>
<feature type="transmembrane region" description="Helical" evidence="8">
    <location>
        <begin position="172"/>
        <end position="194"/>
    </location>
</feature>